<dbReference type="Gene3D" id="3.90.1200.10">
    <property type="match status" value="1"/>
</dbReference>
<dbReference type="InterPro" id="IPR011009">
    <property type="entry name" value="Kinase-like_dom_sf"/>
</dbReference>
<dbReference type="RefSeq" id="XP_033350250.1">
    <property type="nucleotide sequence ID" value="XM_033494359.1"/>
</dbReference>
<dbReference type="SMART" id="SM00587">
    <property type="entry name" value="CHK"/>
    <property type="match status" value="1"/>
</dbReference>
<dbReference type="Pfam" id="PF02958">
    <property type="entry name" value="EcKL"/>
    <property type="match status" value="1"/>
</dbReference>
<dbReference type="InterPro" id="IPR015897">
    <property type="entry name" value="CHK_kinase-like"/>
</dbReference>
<proteinExistence type="predicted"/>
<dbReference type="InterPro" id="IPR004119">
    <property type="entry name" value="EcKL"/>
</dbReference>
<gene>
    <name evidence="3" type="primary">LOC117233786</name>
</gene>
<dbReference type="Proteomes" id="UP000504631">
    <property type="component" value="Unplaced"/>
</dbReference>
<dbReference type="PANTHER" id="PTHR11012">
    <property type="entry name" value="PROTEIN KINASE-LIKE DOMAIN-CONTAINING"/>
    <property type="match status" value="1"/>
</dbReference>
<dbReference type="PANTHER" id="PTHR11012:SF57">
    <property type="entry name" value="LD10016P"/>
    <property type="match status" value="1"/>
</dbReference>
<feature type="domain" description="CHK kinase-like" evidence="1">
    <location>
        <begin position="139"/>
        <end position="333"/>
    </location>
</feature>
<keyword evidence="2" id="KW-1185">Reference proteome</keyword>
<sequence>MSTNKDHAKLKEVSACFTEKTLQDILYTVHNGKEVNVLSWEFGGSSTIGDNYLSTIYKIKVTGTVDGKKVQVGLVVKALPKNKGRRKTYRSTEFFSNEILFYTKIIPKFEMFVKEKNQPQALCIPRHFASVMDGENDFIALEDVTFLGYEVIGRQNSLDEEQFKMILKSIARFHAVSLAFKDQNPHEFREIVEYLHETYYSNEHWNWYKRFHEKILDITKNALAIEYPDSEAEKRLKSYKVQDLYQKATELCNRKYHSTSVVSQGDSWIPNYMIRKITEHEALILDFQLARCASPVLDLSTTFYSCTDKALWDEKFDILLQFYYNELFNTIALLGSDPRNIYSWDMFMNEVKEQFVFGMIFAMEIIQMALLDESEAFDLDLIKDDNGIDIADIWTLSYIKTKEGRLKLANIIVHAVEKGFF</sequence>
<reference evidence="3" key="1">
    <citation type="submission" date="2025-08" db="UniProtKB">
        <authorList>
            <consortium name="RefSeq"/>
        </authorList>
    </citation>
    <scope>IDENTIFICATION</scope>
    <source>
        <tissue evidence="3">Muscle</tissue>
    </source>
</reference>
<accession>A0A6J3KBU7</accession>
<evidence type="ECO:0000313" key="2">
    <source>
        <dbReference type="Proteomes" id="UP000504631"/>
    </source>
</evidence>
<name>A0A6J3KBU7_9HYME</name>
<dbReference type="SUPFAM" id="SSF56112">
    <property type="entry name" value="Protein kinase-like (PK-like)"/>
    <property type="match status" value="1"/>
</dbReference>
<dbReference type="KEGG" id="bvk:117233786"/>
<evidence type="ECO:0000259" key="1">
    <source>
        <dbReference type="SMART" id="SM00587"/>
    </source>
</evidence>
<organism evidence="2 3">
    <name type="scientific">Bombus vosnesenskii</name>
    <dbReference type="NCBI Taxonomy" id="207650"/>
    <lineage>
        <taxon>Eukaryota</taxon>
        <taxon>Metazoa</taxon>
        <taxon>Ecdysozoa</taxon>
        <taxon>Arthropoda</taxon>
        <taxon>Hexapoda</taxon>
        <taxon>Insecta</taxon>
        <taxon>Pterygota</taxon>
        <taxon>Neoptera</taxon>
        <taxon>Endopterygota</taxon>
        <taxon>Hymenoptera</taxon>
        <taxon>Apocrita</taxon>
        <taxon>Aculeata</taxon>
        <taxon>Apoidea</taxon>
        <taxon>Anthophila</taxon>
        <taxon>Apidae</taxon>
        <taxon>Bombus</taxon>
        <taxon>Pyrobombus</taxon>
    </lineage>
</organism>
<evidence type="ECO:0000313" key="3">
    <source>
        <dbReference type="RefSeq" id="XP_033350250.1"/>
    </source>
</evidence>
<dbReference type="AlphaFoldDB" id="A0A6J3KBU7"/>
<protein>
    <submittedName>
        <fullName evidence="3">Uncharacterized protein LOC117233786</fullName>
    </submittedName>
</protein>
<dbReference type="GeneID" id="117233786"/>